<feature type="compositionally biased region" description="Basic and acidic residues" evidence="1">
    <location>
        <begin position="45"/>
        <end position="67"/>
    </location>
</feature>
<proteinExistence type="predicted"/>
<protein>
    <submittedName>
        <fullName evidence="2">Uncharacterized protein</fullName>
    </submittedName>
</protein>
<evidence type="ECO:0000256" key="1">
    <source>
        <dbReference type="SAM" id="MobiDB-lite"/>
    </source>
</evidence>
<name>J3LDB0_ORYBR</name>
<keyword evidence="3" id="KW-1185">Reference proteome</keyword>
<dbReference type="EnsemblPlants" id="OB02G26270.1">
    <property type="protein sequence ID" value="OB02G26270.1"/>
    <property type="gene ID" value="OB02G26270"/>
</dbReference>
<feature type="region of interest" description="Disordered" evidence="1">
    <location>
        <begin position="42"/>
        <end position="67"/>
    </location>
</feature>
<accession>J3LDB0</accession>
<dbReference type="Gramene" id="OB02G26270.1">
    <property type="protein sequence ID" value="OB02G26270.1"/>
    <property type="gene ID" value="OB02G26270"/>
</dbReference>
<evidence type="ECO:0000313" key="3">
    <source>
        <dbReference type="Proteomes" id="UP000006038"/>
    </source>
</evidence>
<reference evidence="2" key="1">
    <citation type="submission" date="2013-04" db="UniProtKB">
        <authorList>
            <consortium name="EnsemblPlants"/>
        </authorList>
    </citation>
    <scope>IDENTIFICATION</scope>
</reference>
<dbReference type="HOGENOM" id="CLU_2820138_0_0_1"/>
<evidence type="ECO:0000313" key="2">
    <source>
        <dbReference type="EnsemblPlants" id="OB02G26270.1"/>
    </source>
</evidence>
<sequence>CFFLLIYYLLRKIDISAPADNLLHFGLGYNFNQDHHLFRKGGGSIEERRQHPKTERELRKLRARYEA</sequence>
<dbReference type="Proteomes" id="UP000006038">
    <property type="component" value="Unassembled WGS sequence"/>
</dbReference>
<dbReference type="AlphaFoldDB" id="J3LDB0"/>
<organism evidence="2">
    <name type="scientific">Oryza brachyantha</name>
    <name type="common">malo sina</name>
    <dbReference type="NCBI Taxonomy" id="4533"/>
    <lineage>
        <taxon>Eukaryota</taxon>
        <taxon>Viridiplantae</taxon>
        <taxon>Streptophyta</taxon>
        <taxon>Embryophyta</taxon>
        <taxon>Tracheophyta</taxon>
        <taxon>Spermatophyta</taxon>
        <taxon>Magnoliopsida</taxon>
        <taxon>Liliopsida</taxon>
        <taxon>Poales</taxon>
        <taxon>Poaceae</taxon>
        <taxon>BOP clade</taxon>
        <taxon>Oryzoideae</taxon>
        <taxon>Oryzeae</taxon>
        <taxon>Oryzinae</taxon>
        <taxon>Oryza</taxon>
    </lineage>
</organism>